<dbReference type="RefSeq" id="WP_007076659.1">
    <property type="nucleotide sequence ID" value="NZ_CM001024.1"/>
</dbReference>
<gene>
    <name evidence="1" type="ORF">HMPREF0063_10092</name>
</gene>
<organism evidence="1 2">
    <name type="scientific">Aeromicrobium marinum DSM 15272</name>
    <dbReference type="NCBI Taxonomy" id="585531"/>
    <lineage>
        <taxon>Bacteria</taxon>
        <taxon>Bacillati</taxon>
        <taxon>Actinomycetota</taxon>
        <taxon>Actinomycetes</taxon>
        <taxon>Propionibacteriales</taxon>
        <taxon>Nocardioidaceae</taxon>
        <taxon>Aeromicrobium</taxon>
    </lineage>
</organism>
<dbReference type="Proteomes" id="UP000003111">
    <property type="component" value="Unassembled WGS sequence"/>
</dbReference>
<name>E2S7T5_9ACTN</name>
<sequence>MKSTREAGNARRRRKAIERRDRVRLMVERQLMRAGRTPAGVIMWTHHRCCGHVDYLRTYPTREQFDAHRAAVASHACEVAA</sequence>
<protein>
    <submittedName>
        <fullName evidence="1">Uncharacterized protein</fullName>
    </submittedName>
</protein>
<dbReference type="HOGENOM" id="CLU_2566212_0_0_11"/>
<dbReference type="STRING" id="585531.HMPREF0063_10092"/>
<keyword evidence="2" id="KW-1185">Reference proteome</keyword>
<dbReference type="AlphaFoldDB" id="E2S7T5"/>
<reference evidence="1" key="1">
    <citation type="submission" date="2010-08" db="EMBL/GenBank/DDBJ databases">
        <authorList>
            <person name="Muzny D."/>
            <person name="Qin X."/>
            <person name="Buhay C."/>
            <person name="Dugan-Rocha S."/>
            <person name="Ding Y."/>
            <person name="Chen G."/>
            <person name="Hawes A."/>
            <person name="Holder M."/>
            <person name="Jhangiani S."/>
            <person name="Johnson A."/>
            <person name="Khan Z."/>
            <person name="Li Z."/>
            <person name="Liu W."/>
            <person name="Liu X."/>
            <person name="Perez L."/>
            <person name="Shen H."/>
            <person name="Wang Q."/>
            <person name="Watt J."/>
            <person name="Xi L."/>
            <person name="Xin Y."/>
            <person name="Zhou J."/>
            <person name="Deng J."/>
            <person name="Jiang H."/>
            <person name="Liu Y."/>
            <person name="Qu J."/>
            <person name="Song X.-Z."/>
            <person name="Zhang L."/>
            <person name="Villasana D."/>
            <person name="Johnson A."/>
            <person name="Liu J."/>
            <person name="Liyanage D."/>
            <person name="Lorensuhewa L."/>
            <person name="Robinson T."/>
            <person name="Song A."/>
            <person name="Song B.-B."/>
            <person name="Dinh H."/>
            <person name="Thornton R."/>
            <person name="Coyle M."/>
            <person name="Francisco L."/>
            <person name="Jackson L."/>
            <person name="Javaid M."/>
            <person name="Korchina V."/>
            <person name="Kovar C."/>
            <person name="Mata R."/>
            <person name="Mathew T."/>
            <person name="Ngo R."/>
            <person name="Nguyen L."/>
            <person name="Nguyen N."/>
            <person name="Okwuonu G."/>
            <person name="Ongeri F."/>
            <person name="Pham C."/>
            <person name="Simmons D."/>
            <person name="Wilczek-Boney K."/>
            <person name="Hale W."/>
            <person name="Jakkamsetti A."/>
            <person name="Pham P."/>
            <person name="Ruth R."/>
            <person name="San Lucas F."/>
            <person name="Warren J."/>
            <person name="Zhang J."/>
            <person name="Zhao Z."/>
            <person name="Zhou C."/>
            <person name="Zhu D."/>
            <person name="Lee S."/>
            <person name="Bess C."/>
            <person name="Blankenburg K."/>
            <person name="Forbes L."/>
            <person name="Fu Q."/>
            <person name="Gubbala S."/>
            <person name="Hirani K."/>
            <person name="Jayaseelan J.C."/>
            <person name="Lara F."/>
            <person name="Munidasa M."/>
            <person name="Palculict T."/>
            <person name="Patil S."/>
            <person name="Pu L.-L."/>
            <person name="Saada N."/>
            <person name="Tang L."/>
            <person name="Weissenberger G."/>
            <person name="Zhu Y."/>
            <person name="Hemphill L."/>
            <person name="Shang Y."/>
            <person name="Youmans B."/>
            <person name="Ayvaz T."/>
            <person name="Ross M."/>
            <person name="Santibanez J."/>
            <person name="Aqrawi P."/>
            <person name="Gross S."/>
            <person name="Joshi V."/>
            <person name="Fowler G."/>
            <person name="Nazareth L."/>
            <person name="Reid J."/>
            <person name="Worley K."/>
            <person name="Petrosino J."/>
            <person name="Highlander S."/>
            <person name="Gibbs R."/>
        </authorList>
    </citation>
    <scope>NUCLEOTIDE SEQUENCE [LARGE SCALE GENOMIC DNA]</scope>
    <source>
        <strain evidence="1">DSM 15272</strain>
    </source>
</reference>
<proteinExistence type="predicted"/>
<evidence type="ECO:0000313" key="1">
    <source>
        <dbReference type="EMBL" id="EFQ84751.1"/>
    </source>
</evidence>
<evidence type="ECO:0000313" key="2">
    <source>
        <dbReference type="Proteomes" id="UP000003111"/>
    </source>
</evidence>
<accession>E2S7T5</accession>
<comment type="caution">
    <text evidence="1">The sequence shown here is derived from an EMBL/GenBank/DDBJ whole genome shotgun (WGS) entry which is preliminary data.</text>
</comment>
<dbReference type="EMBL" id="ACLF03000001">
    <property type="protein sequence ID" value="EFQ84751.1"/>
    <property type="molecule type" value="Genomic_DNA"/>
</dbReference>